<gene>
    <name evidence="1" type="ORF">SAMN02910323_2579</name>
</gene>
<dbReference type="EMBL" id="FPJA01000011">
    <property type="protein sequence ID" value="SFW58349.1"/>
    <property type="molecule type" value="Genomic_DNA"/>
</dbReference>
<dbReference type="AlphaFoldDB" id="A0A1K1QF32"/>
<evidence type="ECO:0000313" key="1">
    <source>
        <dbReference type="EMBL" id="SFW58349.1"/>
    </source>
</evidence>
<keyword evidence="2" id="KW-1185">Reference proteome</keyword>
<reference evidence="2" key="1">
    <citation type="submission" date="2016-11" db="EMBL/GenBank/DDBJ databases">
        <authorList>
            <person name="Varghese N."/>
            <person name="Submissions S."/>
        </authorList>
    </citation>
    <scope>NUCLEOTIDE SEQUENCE [LARGE SCALE GENOMIC DNA]</scope>
    <source>
        <strain evidence="2">C3</strain>
    </source>
</reference>
<accession>A0A1K1QF32</accession>
<organism evidence="1 2">
    <name type="scientific">Selenomonas ruminantium</name>
    <dbReference type="NCBI Taxonomy" id="971"/>
    <lineage>
        <taxon>Bacteria</taxon>
        <taxon>Bacillati</taxon>
        <taxon>Bacillota</taxon>
        <taxon>Negativicutes</taxon>
        <taxon>Selenomonadales</taxon>
        <taxon>Selenomonadaceae</taxon>
        <taxon>Selenomonas</taxon>
    </lineage>
</organism>
<dbReference type="RefSeq" id="WP_143142273.1">
    <property type="nucleotide sequence ID" value="NZ_FPJA01000011.1"/>
</dbReference>
<dbReference type="Proteomes" id="UP000182958">
    <property type="component" value="Unassembled WGS sequence"/>
</dbReference>
<name>A0A1K1QF32_SELRU</name>
<protein>
    <submittedName>
        <fullName evidence="1">Uncharacterized protein</fullName>
    </submittedName>
</protein>
<evidence type="ECO:0000313" key="2">
    <source>
        <dbReference type="Proteomes" id="UP000182958"/>
    </source>
</evidence>
<sequence>MLMKKYVCRLMGLLLFVLLITMGWNYVYDTSGVYNQDFSVKRVEPNQHFVKMRYILSNSQKYNAFCFGSSRVGNIDLEKIDNGLNYYNMTYSEGVPAEWLDDVRAFVNHGVEVRQVMIGIDDFSFRVNPDIHKGEWLRIPYMDGAILATYFSYLLKQPTRFDRSAEVNGSIYDIYGTGRPIHPEPDERIEDDVQEHLADDKFQKPTHYVGNRIRETIGELQQLKDVCDSNGIELIVFINPIHAATYRDTNMQEFNEFKYQLAQVTDYYDFSGLNDITTNNYYYYETSHYRPLVGDMIINRLFNKGNADFGAYVTKENIEEHLQKLEKQL</sequence>
<proteinExistence type="predicted"/>